<evidence type="ECO:0000256" key="7">
    <source>
        <dbReference type="ARBA" id="ARBA00022614"/>
    </source>
</evidence>
<evidence type="ECO:0000256" key="4">
    <source>
        <dbReference type="ARBA" id="ARBA00022475"/>
    </source>
</evidence>
<gene>
    <name evidence="25" type="ORF">G2W53_000052</name>
</gene>
<evidence type="ECO:0000256" key="5">
    <source>
        <dbReference type="ARBA" id="ARBA00022527"/>
    </source>
</evidence>
<dbReference type="SUPFAM" id="SSF56112">
    <property type="entry name" value="Protein kinase-like (PK-like)"/>
    <property type="match status" value="1"/>
</dbReference>
<evidence type="ECO:0000256" key="6">
    <source>
        <dbReference type="ARBA" id="ARBA00022553"/>
    </source>
</evidence>
<dbReference type="InterPro" id="IPR013210">
    <property type="entry name" value="LRR_N_plant-typ"/>
</dbReference>
<keyword evidence="15 22" id="KW-1133">Transmembrane helix</keyword>
<evidence type="ECO:0000256" key="16">
    <source>
        <dbReference type="ARBA" id="ARBA00023136"/>
    </source>
</evidence>
<evidence type="ECO:0000256" key="12">
    <source>
        <dbReference type="ARBA" id="ARBA00022741"/>
    </source>
</evidence>
<dbReference type="EC" id="2.7.11.1" evidence="3"/>
<dbReference type="Gene3D" id="3.30.200.20">
    <property type="entry name" value="Phosphorylase Kinase, domain 1"/>
    <property type="match status" value="1"/>
</dbReference>
<comment type="catalytic activity">
    <reaction evidence="19">
        <text>L-threonyl-[protein] + ATP = O-phospho-L-threonyl-[protein] + ADP + H(+)</text>
        <dbReference type="Rhea" id="RHEA:46608"/>
        <dbReference type="Rhea" id="RHEA-COMP:11060"/>
        <dbReference type="Rhea" id="RHEA-COMP:11605"/>
        <dbReference type="ChEBI" id="CHEBI:15378"/>
        <dbReference type="ChEBI" id="CHEBI:30013"/>
        <dbReference type="ChEBI" id="CHEBI:30616"/>
        <dbReference type="ChEBI" id="CHEBI:61977"/>
        <dbReference type="ChEBI" id="CHEBI:456216"/>
        <dbReference type="EC" id="2.7.11.1"/>
    </reaction>
</comment>
<evidence type="ECO:0000256" key="15">
    <source>
        <dbReference type="ARBA" id="ARBA00022989"/>
    </source>
</evidence>
<dbReference type="PANTHER" id="PTHR48056">
    <property type="entry name" value="LRR RECEPTOR-LIKE SERINE/THREONINE-PROTEIN KINASE-RELATED"/>
    <property type="match status" value="1"/>
</dbReference>
<dbReference type="Pfam" id="PF08263">
    <property type="entry name" value="LRRNT_2"/>
    <property type="match status" value="1"/>
</dbReference>
<name>A0A834XDR5_9FABA</name>
<keyword evidence="17 25" id="KW-0675">Receptor</keyword>
<dbReference type="FunFam" id="3.30.200.20:FF:000260">
    <property type="entry name" value="LRR receptor-like serine/threonine-protein kinase RPK2"/>
    <property type="match status" value="1"/>
</dbReference>
<dbReference type="Gene3D" id="3.80.10.10">
    <property type="entry name" value="Ribonuclease Inhibitor"/>
    <property type="match status" value="2"/>
</dbReference>
<evidence type="ECO:0000256" key="14">
    <source>
        <dbReference type="ARBA" id="ARBA00022840"/>
    </source>
</evidence>
<dbReference type="FunFam" id="3.80.10.10:FF:000430">
    <property type="entry name" value="Leucine-rich repeat receptor-like protein kinase PEPR1"/>
    <property type="match status" value="1"/>
</dbReference>
<dbReference type="PROSITE" id="PS50011">
    <property type="entry name" value="PROTEIN_KINASE_DOM"/>
    <property type="match status" value="1"/>
</dbReference>
<evidence type="ECO:0000259" key="24">
    <source>
        <dbReference type="PROSITE" id="PS50011"/>
    </source>
</evidence>
<sequence length="644" mass="71824">MKFLFFILCFSTPLCVSSALSSHGLTLLSLLKHWTFVPPSINSSWKASDSSPCSWVGIQCDHHSNVVSLNLTASGINGTLGPEIGNLNYLHTLVLLSNDFSGIIPLELGNCSMLEYIDLSDNYFSGQIPYTLKNLLRLKHIYMFDNNLSGVIPQSLGINSSLERLDLMNNKFTGNIPPNLCFGKQLRVLNLGEIPLEIGKMKKLLSLDVSLNNLTGSVYVLNELSSLIEVNISYNSFAGPVPARLMQYLNSSMSSFLGNPGLCIDCSLSKGLSCAEIETLKLCGHHKSTNKNGLSIVKIVMIELGCSIFLYFILPGLVYKYVKYRSKQREMEEEAELSTAIDRMVHGIVGDEPSSSLVKEVMKATGNLNDKHIIGRGAHGVVYKASIDPRSGHVVAVKKVVFRRNKKRSLSMLREIETVRKIKHRNLVRFEGFWMGKDYGLIFYPYMVNGSLHDVLHERNQLPTLGWNIRYKIAVGIANGLAYLHHDCDPPIVHQDIKPKNILLDSEMEAHISDFGVAMLLNPSSSSPTQKRSTYIALGTVGYIAPVQSGVSDVYSYGVVLLELITGKKVLDPSFMEKMTLVGWVRSMWMHTRSIENIVDSRLARELSDGNVVEQVTRVLRIALQCSEKDPRKRPTMRRVIKLL</sequence>
<keyword evidence="12 21" id="KW-0547">Nucleotide-binding</keyword>
<comment type="catalytic activity">
    <reaction evidence="20">
        <text>L-seryl-[protein] + ATP = O-phospho-L-seryl-[protein] + ADP + H(+)</text>
        <dbReference type="Rhea" id="RHEA:17989"/>
        <dbReference type="Rhea" id="RHEA-COMP:9863"/>
        <dbReference type="Rhea" id="RHEA-COMP:11604"/>
        <dbReference type="ChEBI" id="CHEBI:15378"/>
        <dbReference type="ChEBI" id="CHEBI:29999"/>
        <dbReference type="ChEBI" id="CHEBI:30616"/>
        <dbReference type="ChEBI" id="CHEBI:83421"/>
        <dbReference type="ChEBI" id="CHEBI:456216"/>
        <dbReference type="EC" id="2.7.11.1"/>
    </reaction>
</comment>
<dbReference type="PROSITE" id="PS00108">
    <property type="entry name" value="PROTEIN_KINASE_ST"/>
    <property type="match status" value="1"/>
</dbReference>
<dbReference type="PROSITE" id="PS00107">
    <property type="entry name" value="PROTEIN_KINASE_ATP"/>
    <property type="match status" value="1"/>
</dbReference>
<keyword evidence="5" id="KW-0723">Serine/threonine-protein kinase</keyword>
<reference evidence="25" key="1">
    <citation type="submission" date="2020-09" db="EMBL/GenBank/DDBJ databases">
        <title>Genome-Enabled Discovery of Anthraquinone Biosynthesis in Senna tora.</title>
        <authorList>
            <person name="Kang S.-H."/>
            <person name="Pandey R.P."/>
            <person name="Lee C.-M."/>
            <person name="Sim J.-S."/>
            <person name="Jeong J.-T."/>
            <person name="Choi B.-S."/>
            <person name="Jung M."/>
            <person name="Ginzburg D."/>
            <person name="Zhao K."/>
            <person name="Won S.Y."/>
            <person name="Oh T.-J."/>
            <person name="Yu Y."/>
            <person name="Kim N.-H."/>
            <person name="Lee O.R."/>
            <person name="Lee T.-H."/>
            <person name="Bashyal P."/>
            <person name="Kim T.-S."/>
            <person name="Lee W.-H."/>
            <person name="Kawkins C."/>
            <person name="Kim C.-K."/>
            <person name="Kim J.S."/>
            <person name="Ahn B.O."/>
            <person name="Rhee S.Y."/>
            <person name="Sohng J.K."/>
        </authorList>
    </citation>
    <scope>NUCLEOTIDE SEQUENCE</scope>
    <source>
        <tissue evidence="25">Leaf</tissue>
    </source>
</reference>
<keyword evidence="10 23" id="KW-0732">Signal</keyword>
<proteinExistence type="inferred from homology"/>
<dbReference type="GO" id="GO:0005886">
    <property type="term" value="C:plasma membrane"/>
    <property type="evidence" value="ECO:0007669"/>
    <property type="project" value="UniProtKB-SubCell"/>
</dbReference>
<dbReference type="GO" id="GO:0033612">
    <property type="term" value="F:receptor serine/threonine kinase binding"/>
    <property type="evidence" value="ECO:0007669"/>
    <property type="project" value="TreeGrafter"/>
</dbReference>
<dbReference type="GO" id="GO:0005524">
    <property type="term" value="F:ATP binding"/>
    <property type="evidence" value="ECO:0007669"/>
    <property type="project" value="UniProtKB-UniRule"/>
</dbReference>
<keyword evidence="7" id="KW-0433">Leucine-rich repeat</keyword>
<evidence type="ECO:0000256" key="2">
    <source>
        <dbReference type="ARBA" id="ARBA00008684"/>
    </source>
</evidence>
<keyword evidence="13 25" id="KW-0418">Kinase</keyword>
<dbReference type="InterPro" id="IPR000719">
    <property type="entry name" value="Prot_kinase_dom"/>
</dbReference>
<evidence type="ECO:0000256" key="17">
    <source>
        <dbReference type="ARBA" id="ARBA00023170"/>
    </source>
</evidence>
<keyword evidence="14 21" id="KW-0067">ATP-binding</keyword>
<evidence type="ECO:0000256" key="9">
    <source>
        <dbReference type="ARBA" id="ARBA00022692"/>
    </source>
</evidence>
<feature type="signal peptide" evidence="23">
    <location>
        <begin position="1"/>
        <end position="19"/>
    </location>
</feature>
<dbReference type="GO" id="GO:0006950">
    <property type="term" value="P:response to stress"/>
    <property type="evidence" value="ECO:0007669"/>
    <property type="project" value="UniProtKB-ARBA"/>
</dbReference>
<dbReference type="EMBL" id="JAAIUW010000001">
    <property type="protein sequence ID" value="KAF7843147.1"/>
    <property type="molecule type" value="Genomic_DNA"/>
</dbReference>
<dbReference type="AlphaFoldDB" id="A0A834XDR5"/>
<evidence type="ECO:0000256" key="18">
    <source>
        <dbReference type="ARBA" id="ARBA00023180"/>
    </source>
</evidence>
<keyword evidence="6" id="KW-0597">Phosphoprotein</keyword>
<protein>
    <recommendedName>
        <fullName evidence="3">non-specific serine/threonine protein kinase</fullName>
        <ecNumber evidence="3">2.7.11.1</ecNumber>
    </recommendedName>
</protein>
<dbReference type="InterPro" id="IPR050647">
    <property type="entry name" value="Plant_LRR-RLKs"/>
</dbReference>
<evidence type="ECO:0000256" key="3">
    <source>
        <dbReference type="ARBA" id="ARBA00012513"/>
    </source>
</evidence>
<feature type="transmembrane region" description="Helical" evidence="22">
    <location>
        <begin position="299"/>
        <end position="322"/>
    </location>
</feature>
<evidence type="ECO:0000256" key="23">
    <source>
        <dbReference type="SAM" id="SignalP"/>
    </source>
</evidence>
<dbReference type="InterPro" id="IPR032675">
    <property type="entry name" value="LRR_dom_sf"/>
</dbReference>
<keyword evidence="9 22" id="KW-0812">Transmembrane</keyword>
<dbReference type="Gene3D" id="1.10.510.10">
    <property type="entry name" value="Transferase(Phosphotransferase) domain 1"/>
    <property type="match status" value="1"/>
</dbReference>
<organism evidence="25 26">
    <name type="scientific">Senna tora</name>
    <dbReference type="NCBI Taxonomy" id="362788"/>
    <lineage>
        <taxon>Eukaryota</taxon>
        <taxon>Viridiplantae</taxon>
        <taxon>Streptophyta</taxon>
        <taxon>Embryophyta</taxon>
        <taxon>Tracheophyta</taxon>
        <taxon>Spermatophyta</taxon>
        <taxon>Magnoliopsida</taxon>
        <taxon>eudicotyledons</taxon>
        <taxon>Gunneridae</taxon>
        <taxon>Pentapetalae</taxon>
        <taxon>rosids</taxon>
        <taxon>fabids</taxon>
        <taxon>Fabales</taxon>
        <taxon>Fabaceae</taxon>
        <taxon>Caesalpinioideae</taxon>
        <taxon>Cassia clade</taxon>
        <taxon>Senna</taxon>
    </lineage>
</organism>
<evidence type="ECO:0000256" key="20">
    <source>
        <dbReference type="ARBA" id="ARBA00048679"/>
    </source>
</evidence>
<dbReference type="FunFam" id="1.10.510.10:FF:000358">
    <property type="entry name" value="Putative leucine-rich repeat receptor-like serine/threonine-protein kinase"/>
    <property type="match status" value="1"/>
</dbReference>
<comment type="subcellular location">
    <subcellularLocation>
        <location evidence="1">Cell membrane</location>
        <topology evidence="1">Single-pass type I membrane protein</topology>
    </subcellularLocation>
</comment>
<evidence type="ECO:0000256" key="8">
    <source>
        <dbReference type="ARBA" id="ARBA00022679"/>
    </source>
</evidence>
<dbReference type="GO" id="GO:0004674">
    <property type="term" value="F:protein serine/threonine kinase activity"/>
    <property type="evidence" value="ECO:0007669"/>
    <property type="project" value="UniProtKB-KW"/>
</dbReference>
<evidence type="ECO:0000256" key="22">
    <source>
        <dbReference type="SAM" id="Phobius"/>
    </source>
</evidence>
<dbReference type="InterPro" id="IPR017441">
    <property type="entry name" value="Protein_kinase_ATP_BS"/>
</dbReference>
<feature type="binding site" evidence="21">
    <location>
        <position position="399"/>
    </location>
    <ligand>
        <name>ATP</name>
        <dbReference type="ChEBI" id="CHEBI:30616"/>
    </ligand>
</feature>
<keyword evidence="8" id="KW-0808">Transferase</keyword>
<dbReference type="InterPro" id="IPR008271">
    <property type="entry name" value="Ser/Thr_kinase_AS"/>
</dbReference>
<keyword evidence="11" id="KW-0677">Repeat</keyword>
<keyword evidence="4" id="KW-1003">Cell membrane</keyword>
<evidence type="ECO:0000256" key="1">
    <source>
        <dbReference type="ARBA" id="ARBA00004251"/>
    </source>
</evidence>
<dbReference type="PANTHER" id="PTHR48056:SF23">
    <property type="entry name" value="PROTEIN KINASE DOMAIN-CONTAINING PROTEIN"/>
    <property type="match status" value="1"/>
</dbReference>
<evidence type="ECO:0000256" key="10">
    <source>
        <dbReference type="ARBA" id="ARBA00022729"/>
    </source>
</evidence>
<evidence type="ECO:0000256" key="21">
    <source>
        <dbReference type="PROSITE-ProRule" id="PRU10141"/>
    </source>
</evidence>
<keyword evidence="18" id="KW-0325">Glycoprotein</keyword>
<keyword evidence="16 22" id="KW-0472">Membrane</keyword>
<keyword evidence="26" id="KW-1185">Reference proteome</keyword>
<evidence type="ECO:0000313" key="25">
    <source>
        <dbReference type="EMBL" id="KAF7843147.1"/>
    </source>
</evidence>
<comment type="similarity">
    <text evidence="2">Belongs to the protein kinase superfamily. Ser/Thr protein kinase family.</text>
</comment>
<dbReference type="InterPro" id="IPR001611">
    <property type="entry name" value="Leu-rich_rpt"/>
</dbReference>
<accession>A0A834XDR5</accession>
<evidence type="ECO:0000256" key="19">
    <source>
        <dbReference type="ARBA" id="ARBA00047899"/>
    </source>
</evidence>
<dbReference type="Pfam" id="PF00069">
    <property type="entry name" value="Pkinase"/>
    <property type="match status" value="1"/>
</dbReference>
<evidence type="ECO:0000256" key="13">
    <source>
        <dbReference type="ARBA" id="ARBA00022777"/>
    </source>
</evidence>
<dbReference type="InterPro" id="IPR011009">
    <property type="entry name" value="Kinase-like_dom_sf"/>
</dbReference>
<dbReference type="SUPFAM" id="SSF52058">
    <property type="entry name" value="L domain-like"/>
    <property type="match status" value="1"/>
</dbReference>
<dbReference type="SMART" id="SM00220">
    <property type="entry name" value="S_TKc"/>
    <property type="match status" value="1"/>
</dbReference>
<feature type="domain" description="Protein kinase" evidence="24">
    <location>
        <begin position="368"/>
        <end position="644"/>
    </location>
</feature>
<comment type="caution">
    <text evidence="25">The sequence shown here is derived from an EMBL/GenBank/DDBJ whole genome shotgun (WGS) entry which is preliminary data.</text>
</comment>
<dbReference type="OrthoDB" id="676979at2759"/>
<feature type="chain" id="PRO_5032757960" description="non-specific serine/threonine protein kinase" evidence="23">
    <location>
        <begin position="20"/>
        <end position="644"/>
    </location>
</feature>
<dbReference type="Proteomes" id="UP000634136">
    <property type="component" value="Unassembled WGS sequence"/>
</dbReference>
<evidence type="ECO:0000313" key="26">
    <source>
        <dbReference type="Proteomes" id="UP000634136"/>
    </source>
</evidence>
<evidence type="ECO:0000256" key="11">
    <source>
        <dbReference type="ARBA" id="ARBA00022737"/>
    </source>
</evidence>
<dbReference type="Pfam" id="PF00560">
    <property type="entry name" value="LRR_1"/>
    <property type="match status" value="3"/>
</dbReference>